<name>A0A6N1VEU3_9HYPH</name>
<evidence type="ECO:0000313" key="2">
    <source>
        <dbReference type="Proteomes" id="UP000509367"/>
    </source>
</evidence>
<proteinExistence type="predicted"/>
<organism evidence="1 2">
    <name type="scientific">Oricola thermophila</name>
    <dbReference type="NCBI Taxonomy" id="2742145"/>
    <lineage>
        <taxon>Bacteria</taxon>
        <taxon>Pseudomonadati</taxon>
        <taxon>Pseudomonadota</taxon>
        <taxon>Alphaproteobacteria</taxon>
        <taxon>Hyphomicrobiales</taxon>
        <taxon>Ahrensiaceae</taxon>
        <taxon>Oricola</taxon>
    </lineage>
</organism>
<gene>
    <name evidence="1" type="ORF">HTY61_13935</name>
</gene>
<reference evidence="1 2" key="1">
    <citation type="submission" date="2020-06" db="EMBL/GenBank/DDBJ databases">
        <title>Oricola thermophila sp. nov. isolated from a tidal sediments.</title>
        <authorList>
            <person name="Kwon K.K."/>
            <person name="Yang S.-H."/>
            <person name="Park M.-J."/>
        </authorList>
    </citation>
    <scope>NUCLEOTIDE SEQUENCE [LARGE SCALE GENOMIC DNA]</scope>
    <source>
        <strain evidence="1 2">MEBiC13590</strain>
    </source>
</reference>
<evidence type="ECO:0000313" key="1">
    <source>
        <dbReference type="EMBL" id="QKV19476.1"/>
    </source>
</evidence>
<dbReference type="KEGG" id="orm:HTY61_13935"/>
<sequence>MTLDKLRAEILNEWDSISAAEICVQILEYFENLPPKELNFLTFRTLRTAANRDSIDDELLFAINILSNSNPPLLELHTLFIDENDEEFEIDPKEIGEAKKTGIFIHPDTGEPVNDYENYIIPFFSPTKRLIAELK</sequence>
<dbReference type="EMBL" id="CP054836">
    <property type="protein sequence ID" value="QKV19476.1"/>
    <property type="molecule type" value="Genomic_DNA"/>
</dbReference>
<protein>
    <submittedName>
        <fullName evidence="1">Uncharacterized protein</fullName>
    </submittedName>
</protein>
<dbReference type="RefSeq" id="WP_175277368.1">
    <property type="nucleotide sequence ID" value="NZ_CP054836.1"/>
</dbReference>
<dbReference type="Proteomes" id="UP000509367">
    <property type="component" value="Chromosome"/>
</dbReference>
<dbReference type="AlphaFoldDB" id="A0A6N1VEU3"/>
<accession>A0A6N1VEU3</accession>
<keyword evidence="2" id="KW-1185">Reference proteome</keyword>